<evidence type="ECO:0000313" key="4">
    <source>
        <dbReference type="EMBL" id="QIM18688.1"/>
    </source>
</evidence>
<dbReference type="RefSeq" id="WP_166330523.1">
    <property type="nucleotide sequence ID" value="NZ_CP049933.1"/>
</dbReference>
<evidence type="ECO:0000259" key="2">
    <source>
        <dbReference type="SMART" id="SM00942"/>
    </source>
</evidence>
<evidence type="ECO:0000259" key="3">
    <source>
        <dbReference type="SMART" id="SM00943"/>
    </source>
</evidence>
<dbReference type="Pfam" id="PF08708">
    <property type="entry name" value="PriCT_1"/>
    <property type="match status" value="1"/>
</dbReference>
<dbReference type="CDD" id="cd04859">
    <property type="entry name" value="Prim_Pol"/>
    <property type="match status" value="1"/>
</dbReference>
<name>A0ABX6JWK6_9MICO</name>
<dbReference type="SMART" id="SM00943">
    <property type="entry name" value="Prim-Pol"/>
    <property type="match status" value="1"/>
</dbReference>
<gene>
    <name evidence="4" type="ORF">G7066_08825</name>
</gene>
<dbReference type="Pfam" id="PF09250">
    <property type="entry name" value="Prim-Pol"/>
    <property type="match status" value="1"/>
</dbReference>
<dbReference type="InterPro" id="IPR015330">
    <property type="entry name" value="DNA_primase/pol_bifunc_N"/>
</dbReference>
<organism evidence="4 5">
    <name type="scientific">Leucobacter coleopterorum</name>
    <dbReference type="NCBI Taxonomy" id="2714933"/>
    <lineage>
        <taxon>Bacteria</taxon>
        <taxon>Bacillati</taxon>
        <taxon>Actinomycetota</taxon>
        <taxon>Actinomycetes</taxon>
        <taxon>Micrococcales</taxon>
        <taxon>Microbacteriaceae</taxon>
        <taxon>Leucobacter</taxon>
    </lineage>
</organism>
<proteinExistence type="predicted"/>
<dbReference type="SUPFAM" id="SSF56747">
    <property type="entry name" value="Prim-pol domain"/>
    <property type="match status" value="1"/>
</dbReference>
<protein>
    <submittedName>
        <fullName evidence="4">DNA primase</fullName>
    </submittedName>
</protein>
<keyword evidence="5" id="KW-1185">Reference proteome</keyword>
<evidence type="ECO:0000256" key="1">
    <source>
        <dbReference type="SAM" id="MobiDB-lite"/>
    </source>
</evidence>
<feature type="region of interest" description="Disordered" evidence="1">
    <location>
        <begin position="281"/>
        <end position="316"/>
    </location>
</feature>
<feature type="domain" description="DNA primase/polymerase bifunctional N-terminal" evidence="3">
    <location>
        <begin position="28"/>
        <end position="196"/>
    </location>
</feature>
<evidence type="ECO:0000313" key="5">
    <source>
        <dbReference type="Proteomes" id="UP000503441"/>
    </source>
</evidence>
<sequence length="316" mass="34854">MSAHDDSRLRHYALLDLLGRENRLPDAAALLARHGVPVFPCLPGTKKPAVKHGFLAATTDVEQVQEWWGRWPNANLAVPTGDASGIDVVDVDRNSNNDGMLAFSRARRTGLLAGWAALVRTPSDGLHVYFVTDPDRPQRSWQAAPAHIDFRGNGGYVVIPPSRVNYSDGSSGQYVLRAQSQAPTLPVDGTALRKFLVPERQKRAGFNNQQRRHSSNNFAGLVAQLAVQPEGNRNGFLFFAACRMVEAGEPRQEVYSLLGPAAEQAGLEYQEIGATIESAYRHTQPQHSERRHRAKPPPVTESRLYRPQSERGQVIA</sequence>
<dbReference type="SMART" id="SM00942">
    <property type="entry name" value="PriCT_1"/>
    <property type="match status" value="1"/>
</dbReference>
<dbReference type="Proteomes" id="UP000503441">
    <property type="component" value="Chromosome"/>
</dbReference>
<dbReference type="EMBL" id="CP049933">
    <property type="protein sequence ID" value="QIM18688.1"/>
    <property type="molecule type" value="Genomic_DNA"/>
</dbReference>
<reference evidence="4 5" key="1">
    <citation type="submission" date="2020-03" db="EMBL/GenBank/DDBJ databases">
        <title>Leucobacter sp. nov., isolated from beetles.</title>
        <authorList>
            <person name="Hyun D.-W."/>
            <person name="Bae J.-W."/>
        </authorList>
    </citation>
    <scope>NUCLEOTIDE SEQUENCE [LARGE SCALE GENOMIC DNA]</scope>
    <source>
        <strain evidence="4 5">HDW9A</strain>
    </source>
</reference>
<dbReference type="InterPro" id="IPR014820">
    <property type="entry name" value="PriCT_1"/>
</dbReference>
<feature type="domain" description="Primase C-terminal 1" evidence="2">
    <location>
        <begin position="222"/>
        <end position="285"/>
    </location>
</feature>
<accession>A0ABX6JWK6</accession>